<evidence type="ECO:0000256" key="1">
    <source>
        <dbReference type="SAM" id="Phobius"/>
    </source>
</evidence>
<gene>
    <name evidence="2" type="ORF">Ciccas_009313</name>
</gene>
<evidence type="ECO:0000313" key="2">
    <source>
        <dbReference type="EMBL" id="KAL3312096.1"/>
    </source>
</evidence>
<reference evidence="2 3" key="1">
    <citation type="submission" date="2024-11" db="EMBL/GenBank/DDBJ databases">
        <title>Adaptive evolution of stress response genes in parasites aligns with host niche diversity.</title>
        <authorList>
            <person name="Hahn C."/>
            <person name="Resl P."/>
        </authorList>
    </citation>
    <scope>NUCLEOTIDE SEQUENCE [LARGE SCALE GENOMIC DNA]</scope>
    <source>
        <strain evidence="2">EGGRZ-B1_66</strain>
        <tissue evidence="2">Body</tissue>
    </source>
</reference>
<accession>A0ABD2Q1U3</accession>
<dbReference type="EMBL" id="JBJKFK010001855">
    <property type="protein sequence ID" value="KAL3312096.1"/>
    <property type="molecule type" value="Genomic_DNA"/>
</dbReference>
<proteinExistence type="predicted"/>
<evidence type="ECO:0000313" key="3">
    <source>
        <dbReference type="Proteomes" id="UP001626550"/>
    </source>
</evidence>
<feature type="transmembrane region" description="Helical" evidence="1">
    <location>
        <begin position="12"/>
        <end position="36"/>
    </location>
</feature>
<name>A0ABD2Q1U3_9PLAT</name>
<organism evidence="2 3">
    <name type="scientific">Cichlidogyrus casuarinus</name>
    <dbReference type="NCBI Taxonomy" id="1844966"/>
    <lineage>
        <taxon>Eukaryota</taxon>
        <taxon>Metazoa</taxon>
        <taxon>Spiralia</taxon>
        <taxon>Lophotrochozoa</taxon>
        <taxon>Platyhelminthes</taxon>
        <taxon>Monogenea</taxon>
        <taxon>Monopisthocotylea</taxon>
        <taxon>Dactylogyridea</taxon>
        <taxon>Ancyrocephalidae</taxon>
        <taxon>Cichlidogyrus</taxon>
    </lineage>
</organism>
<feature type="transmembrane region" description="Helical" evidence="1">
    <location>
        <begin position="56"/>
        <end position="78"/>
    </location>
</feature>
<keyword evidence="3" id="KW-1185">Reference proteome</keyword>
<sequence>MILMNPRLLWNAVLFYPISQCIIAGTCFVLVFISLFASLVYLSQLDSDHTPLITNWIAFAVLAVAVGILFTATLLSFLHMLRAKLREVHEARMMELNALLQENNLLMAILPESDLLEEGWRSCAWLHLAVDPLNVYIVYYNLAPCLQHLADELLSHRVLMKMLQKTGPRLRRVAPHIRGSLQAAAHKPLHQSLREVIAKHILLLYAAPYIGCLVNGLLPTDLHSLHTEDGLPCLCIFVQFIHFKTKKCPTL</sequence>
<keyword evidence="1" id="KW-0812">Transmembrane</keyword>
<keyword evidence="1" id="KW-1133">Transmembrane helix</keyword>
<keyword evidence="1" id="KW-0472">Membrane</keyword>
<protein>
    <submittedName>
        <fullName evidence="2">Uncharacterized protein</fullName>
    </submittedName>
</protein>
<dbReference type="Proteomes" id="UP001626550">
    <property type="component" value="Unassembled WGS sequence"/>
</dbReference>
<comment type="caution">
    <text evidence="2">The sequence shown here is derived from an EMBL/GenBank/DDBJ whole genome shotgun (WGS) entry which is preliminary data.</text>
</comment>
<dbReference type="PANTHER" id="PTHR31193">
    <property type="entry name" value="TRANSMEMBRANE PROTEIN C9ORF91"/>
    <property type="match status" value="1"/>
</dbReference>
<dbReference type="AlphaFoldDB" id="A0ABD2Q1U3"/>
<dbReference type="PANTHER" id="PTHR31193:SF1">
    <property type="entry name" value="TRANSMEMBRANE PROTEIN 268"/>
    <property type="match status" value="1"/>
</dbReference>
<dbReference type="InterPro" id="IPR028054">
    <property type="entry name" value="DUF4481"/>
</dbReference>